<reference evidence="2" key="1">
    <citation type="submission" date="2013-04" db="EMBL/GenBank/DDBJ databases">
        <authorList>
            <person name="Qu J."/>
            <person name="Murali S.C."/>
            <person name="Bandaranaike D."/>
            <person name="Bellair M."/>
            <person name="Blankenburg K."/>
            <person name="Chao H."/>
            <person name="Dinh H."/>
            <person name="Doddapaneni H."/>
            <person name="Downs B."/>
            <person name="Dugan-Rocha S."/>
            <person name="Elkadiri S."/>
            <person name="Gnanaolivu R.D."/>
            <person name="Hernandez B."/>
            <person name="Javaid M."/>
            <person name="Jayaseelan J.C."/>
            <person name="Lee S."/>
            <person name="Li M."/>
            <person name="Ming W."/>
            <person name="Munidasa M."/>
            <person name="Muniz J."/>
            <person name="Nguyen L."/>
            <person name="Ongeri F."/>
            <person name="Osuji N."/>
            <person name="Pu L.-L."/>
            <person name="Puazo M."/>
            <person name="Qu C."/>
            <person name="Quiroz J."/>
            <person name="Raj R."/>
            <person name="Weissenberger G."/>
            <person name="Xin Y."/>
            <person name="Zou X."/>
            <person name="Han Y."/>
            <person name="Richards S."/>
            <person name="Worley K."/>
            <person name="Muzny D."/>
            <person name="Gibbs R."/>
        </authorList>
    </citation>
    <scope>NUCLEOTIDE SEQUENCE</scope>
    <source>
        <strain evidence="2">Sampled in the wild</strain>
    </source>
</reference>
<feature type="non-terminal residue" evidence="2">
    <location>
        <position position="1"/>
    </location>
</feature>
<comment type="caution">
    <text evidence="2">The sequence shown here is derived from an EMBL/GenBank/DDBJ whole genome shotgun (WGS) entry which is preliminary data.</text>
</comment>
<keyword evidence="3" id="KW-1185">Reference proteome</keyword>
<evidence type="ECO:0000313" key="3">
    <source>
        <dbReference type="Proteomes" id="UP000792457"/>
    </source>
</evidence>
<reference evidence="2" key="2">
    <citation type="submission" date="2017-10" db="EMBL/GenBank/DDBJ databases">
        <title>Ladona fulva Genome sequencing and assembly.</title>
        <authorList>
            <person name="Murali S."/>
            <person name="Richards S."/>
            <person name="Bandaranaike D."/>
            <person name="Bellair M."/>
            <person name="Blankenburg K."/>
            <person name="Chao H."/>
            <person name="Dinh H."/>
            <person name="Doddapaneni H."/>
            <person name="Dugan-Rocha S."/>
            <person name="Elkadiri S."/>
            <person name="Gnanaolivu R."/>
            <person name="Hernandez B."/>
            <person name="Skinner E."/>
            <person name="Javaid M."/>
            <person name="Lee S."/>
            <person name="Li M."/>
            <person name="Ming W."/>
            <person name="Munidasa M."/>
            <person name="Muniz J."/>
            <person name="Nguyen L."/>
            <person name="Hughes D."/>
            <person name="Osuji N."/>
            <person name="Pu L.-L."/>
            <person name="Puazo M."/>
            <person name="Qu C."/>
            <person name="Quiroz J."/>
            <person name="Raj R."/>
            <person name="Weissenberger G."/>
            <person name="Xin Y."/>
            <person name="Zou X."/>
            <person name="Han Y."/>
            <person name="Worley K."/>
            <person name="Muzny D."/>
            <person name="Gibbs R."/>
        </authorList>
    </citation>
    <scope>NUCLEOTIDE SEQUENCE</scope>
    <source>
        <strain evidence="2">Sampled in the wild</strain>
    </source>
</reference>
<dbReference type="AlphaFoldDB" id="A0A8K0P6V9"/>
<proteinExistence type="predicted"/>
<accession>A0A8K0P6V9</accession>
<sequence length="114" mass="13347">MKYGEIFRGERTIIFMASLSIVKNSKPTITRALHNYFLWQFSDRLIMTSSKSLADGMEALKNNPYYNKYSNKIDALRRESPDKLASRWEGYQKESMKRPLQATEERKMSSLSKP</sequence>
<dbReference type="EMBL" id="KZ308981">
    <property type="protein sequence ID" value="KAG8236046.1"/>
    <property type="molecule type" value="Genomic_DNA"/>
</dbReference>
<feature type="compositionally biased region" description="Basic and acidic residues" evidence="1">
    <location>
        <begin position="87"/>
        <end position="108"/>
    </location>
</feature>
<gene>
    <name evidence="2" type="ORF">J437_LFUL015648</name>
</gene>
<organism evidence="2 3">
    <name type="scientific">Ladona fulva</name>
    <name type="common">Scarce chaser dragonfly</name>
    <name type="synonym">Libellula fulva</name>
    <dbReference type="NCBI Taxonomy" id="123851"/>
    <lineage>
        <taxon>Eukaryota</taxon>
        <taxon>Metazoa</taxon>
        <taxon>Ecdysozoa</taxon>
        <taxon>Arthropoda</taxon>
        <taxon>Hexapoda</taxon>
        <taxon>Insecta</taxon>
        <taxon>Pterygota</taxon>
        <taxon>Palaeoptera</taxon>
        <taxon>Odonata</taxon>
        <taxon>Epiprocta</taxon>
        <taxon>Anisoptera</taxon>
        <taxon>Libelluloidea</taxon>
        <taxon>Libellulidae</taxon>
        <taxon>Ladona</taxon>
    </lineage>
</organism>
<evidence type="ECO:0000313" key="2">
    <source>
        <dbReference type="EMBL" id="KAG8236046.1"/>
    </source>
</evidence>
<feature type="region of interest" description="Disordered" evidence="1">
    <location>
        <begin position="87"/>
        <end position="114"/>
    </location>
</feature>
<name>A0A8K0P6V9_LADFU</name>
<dbReference type="Proteomes" id="UP000792457">
    <property type="component" value="Unassembled WGS sequence"/>
</dbReference>
<evidence type="ECO:0000256" key="1">
    <source>
        <dbReference type="SAM" id="MobiDB-lite"/>
    </source>
</evidence>
<protein>
    <submittedName>
        <fullName evidence="2">Uncharacterized protein</fullName>
    </submittedName>
</protein>